<evidence type="ECO:0000313" key="3">
    <source>
        <dbReference type="Proteomes" id="UP001497516"/>
    </source>
</evidence>
<protein>
    <submittedName>
        <fullName evidence="2">Uncharacterized protein</fullName>
    </submittedName>
</protein>
<gene>
    <name evidence="2" type="ORF">LTRI10_LOCUS48811</name>
</gene>
<reference evidence="2 3" key="1">
    <citation type="submission" date="2024-04" db="EMBL/GenBank/DDBJ databases">
        <authorList>
            <person name="Fracassetti M."/>
        </authorList>
    </citation>
    <scope>NUCLEOTIDE SEQUENCE [LARGE SCALE GENOMIC DNA]</scope>
</reference>
<dbReference type="AlphaFoldDB" id="A0AAV2GHF8"/>
<proteinExistence type="predicted"/>
<sequence>MHCNISLSQTTNDGRATTAKSFWDHTAAATALPSWHVTRSAWTSTATEAGRVPGASIDALTSALFLILITKTAISRRRSPTPPYRSRSGSARSSFR</sequence>
<dbReference type="EMBL" id="OZ034821">
    <property type="protein sequence ID" value="CAL1409303.1"/>
    <property type="molecule type" value="Genomic_DNA"/>
</dbReference>
<evidence type="ECO:0000256" key="1">
    <source>
        <dbReference type="SAM" id="MobiDB-lite"/>
    </source>
</evidence>
<keyword evidence="3" id="KW-1185">Reference proteome</keyword>
<organism evidence="2 3">
    <name type="scientific">Linum trigynum</name>
    <dbReference type="NCBI Taxonomy" id="586398"/>
    <lineage>
        <taxon>Eukaryota</taxon>
        <taxon>Viridiplantae</taxon>
        <taxon>Streptophyta</taxon>
        <taxon>Embryophyta</taxon>
        <taxon>Tracheophyta</taxon>
        <taxon>Spermatophyta</taxon>
        <taxon>Magnoliopsida</taxon>
        <taxon>eudicotyledons</taxon>
        <taxon>Gunneridae</taxon>
        <taxon>Pentapetalae</taxon>
        <taxon>rosids</taxon>
        <taxon>fabids</taxon>
        <taxon>Malpighiales</taxon>
        <taxon>Linaceae</taxon>
        <taxon>Linum</taxon>
    </lineage>
</organism>
<feature type="region of interest" description="Disordered" evidence="1">
    <location>
        <begin position="76"/>
        <end position="96"/>
    </location>
</feature>
<dbReference type="Proteomes" id="UP001497516">
    <property type="component" value="Chromosome 8"/>
</dbReference>
<name>A0AAV2GHF8_9ROSI</name>
<accession>A0AAV2GHF8</accession>
<feature type="compositionally biased region" description="Low complexity" evidence="1">
    <location>
        <begin position="84"/>
        <end position="96"/>
    </location>
</feature>
<evidence type="ECO:0000313" key="2">
    <source>
        <dbReference type="EMBL" id="CAL1409303.1"/>
    </source>
</evidence>